<dbReference type="SUPFAM" id="SSF48452">
    <property type="entry name" value="TPR-like"/>
    <property type="match status" value="1"/>
</dbReference>
<dbReference type="SUPFAM" id="SSF82171">
    <property type="entry name" value="DPP6 N-terminal domain-like"/>
    <property type="match status" value="1"/>
</dbReference>
<proteinExistence type="predicted"/>
<keyword evidence="2" id="KW-1185">Reference proteome</keyword>
<gene>
    <name evidence="1" type="ORF">KDU71_21015</name>
</gene>
<sequence>MRYLTLILIISFTQFSLAQSKELEKADELFHCFNYTKAIESYMKLLDEGQHAYYCTKKIAESYAKLHDSSEAIQWYKKCIDFPDFESDIYLRLGQELLKEGQQEEAYRFFQDYYKQKELPHQLMSISLLDYYDDILRDSTRYQIIPLTINTKYDEFGPALYNDEMVFTSNRPIKSISRHKDVQTGQSFFNLYLVDKTSPNAELFSKELQSKYNDGPLCFSNDMQTAYITRNTSSSNKHINTLDVFVSRKEGDKWSKNLRRLPIRKGNYSVAHAFLSVDGKYIFFASDMPGGYGGMDLYACEIKNGFLTQPVNLGPRINTPGNEIFPFADKNGTIYFASDMHPGLGGYDLFFSKLIENEYTTPFNLGYPVNSKADDFSLVISSNNQLGFFASNREGGVGGDDIYALQLIQPLDFCIINAKIMSEVDSTLLSNALIDIIELESGLKMTLKTDRSGQFECYLKKDKKYSFQVRRKLYTDFKGVLSPEELGRYDILKLNIALKEK</sequence>
<dbReference type="RefSeq" id="WP_212193088.1">
    <property type="nucleotide sequence ID" value="NZ_JAGTAR010000048.1"/>
</dbReference>
<comment type="caution">
    <text evidence="1">The sequence shown here is derived from an EMBL/GenBank/DDBJ whole genome shotgun (WGS) entry which is preliminary data.</text>
</comment>
<protein>
    <submittedName>
        <fullName evidence="1">PD40 domain-containing protein</fullName>
    </submittedName>
</protein>
<evidence type="ECO:0000313" key="2">
    <source>
        <dbReference type="Proteomes" id="UP000679220"/>
    </source>
</evidence>
<dbReference type="AlphaFoldDB" id="A0A941J0I3"/>
<dbReference type="Proteomes" id="UP000679220">
    <property type="component" value="Unassembled WGS sequence"/>
</dbReference>
<dbReference type="EMBL" id="JAGTAR010000048">
    <property type="protein sequence ID" value="MBR8538064.1"/>
    <property type="molecule type" value="Genomic_DNA"/>
</dbReference>
<dbReference type="InterPro" id="IPR011990">
    <property type="entry name" value="TPR-like_helical_dom_sf"/>
</dbReference>
<dbReference type="Gene3D" id="1.25.40.10">
    <property type="entry name" value="Tetratricopeptide repeat domain"/>
    <property type="match status" value="1"/>
</dbReference>
<evidence type="ECO:0000313" key="1">
    <source>
        <dbReference type="EMBL" id="MBR8538064.1"/>
    </source>
</evidence>
<organism evidence="1 2">
    <name type="scientific">Carboxylicivirga sediminis</name>
    <dbReference type="NCBI Taxonomy" id="2006564"/>
    <lineage>
        <taxon>Bacteria</taxon>
        <taxon>Pseudomonadati</taxon>
        <taxon>Bacteroidota</taxon>
        <taxon>Bacteroidia</taxon>
        <taxon>Marinilabiliales</taxon>
        <taxon>Marinilabiliaceae</taxon>
        <taxon>Carboxylicivirga</taxon>
    </lineage>
</organism>
<dbReference type="InterPro" id="IPR011659">
    <property type="entry name" value="WD40"/>
</dbReference>
<reference evidence="1" key="1">
    <citation type="journal article" date="2018" name="Int. J. Syst. Evol. Microbiol.">
        <title>Carboxylicivirga sediminis sp. nov., isolated from coastal sediment.</title>
        <authorList>
            <person name="Wang F.Q."/>
            <person name="Ren L.H."/>
            <person name="Zou R.J."/>
            <person name="Sun Y.Z."/>
            <person name="Liu X.J."/>
            <person name="Jiang F."/>
            <person name="Liu L.J."/>
        </authorList>
    </citation>
    <scope>NUCLEOTIDE SEQUENCE</scope>
    <source>
        <strain evidence="1">JR1</strain>
    </source>
</reference>
<reference evidence="1" key="2">
    <citation type="submission" date="2021-04" db="EMBL/GenBank/DDBJ databases">
        <authorList>
            <person name="Zhang T."/>
            <person name="Zhang Y."/>
            <person name="Lu D."/>
            <person name="Zuo D."/>
            <person name="Du Z."/>
        </authorList>
    </citation>
    <scope>NUCLEOTIDE SEQUENCE</scope>
    <source>
        <strain evidence="1">JR1</strain>
    </source>
</reference>
<name>A0A941J0I3_9BACT</name>
<accession>A0A941J0I3</accession>
<dbReference type="Pfam" id="PF07676">
    <property type="entry name" value="PD40"/>
    <property type="match status" value="2"/>
</dbReference>